<keyword evidence="2" id="KW-0560">Oxidoreductase</keyword>
<sequence length="586" mass="63904">MAVFTYTTPTHPHGSEYEVSLLVMKSVWWLALLVSGVLSKPRCRCLHGQRCWPTEYDFAQLESTLSQPLIYPVPPESACYPESNPSGNCTEVRTNTFTGTWRSDQAGAMQAPNFETFIFPNGTIEACYLNTNLGIPCEQGSVPTIGVDARTVEDVQAAVKFAADHDLRVVVHNTGHDYLGRSTARGAFMIWTHHLKNITASPSFIPEGAPENETYNEAGVQWYEAYDAAHANGRVIVGGITPGASVGAAGGWMQGGGHSVISPQHGLGVDNVVQFEIVTASGENLKANSYLNSDLFWAVRGGGGGTYGVVTSVTYRTHDISPLTATSVFCNISSAVTKDVLTEYVKLWPGLSDAGWGAYLYLGMPGAVANFTILFAAPDVSLADANVTLAPFLDFVRNVQEDVVTQMIPFDGFNSFYQAFFGSLDPQEGINEELVTRLVSRETFDDHEHLVDVMMSMRPLLFFNVAGGKVSQIHPDSAGVNPAWRNANALMYSAAMWEEGVTVDEYRVIQEKLKNDLAVLESLAPGGGTYLNEASMYEPNPQHTFFGDHYERLKCIKDTYDPTGLFIVASGVGSEDWDSSLNCRRT</sequence>
<dbReference type="EMBL" id="JAACJM010000090">
    <property type="protein sequence ID" value="KAF5347664.1"/>
    <property type="molecule type" value="Genomic_DNA"/>
</dbReference>
<dbReference type="GO" id="GO:0071949">
    <property type="term" value="F:FAD binding"/>
    <property type="evidence" value="ECO:0007669"/>
    <property type="project" value="InterPro"/>
</dbReference>
<dbReference type="InterPro" id="IPR016169">
    <property type="entry name" value="FAD-bd_PCMH_sub2"/>
</dbReference>
<dbReference type="InterPro" id="IPR036318">
    <property type="entry name" value="FAD-bd_PCMH-like_sf"/>
</dbReference>
<keyword evidence="5" id="KW-1185">Reference proteome</keyword>
<dbReference type="Gene3D" id="3.30.465.10">
    <property type="match status" value="1"/>
</dbReference>
<comment type="similarity">
    <text evidence="1">Belongs to the oxygen-dependent FAD-linked oxidoreductase family.</text>
</comment>
<dbReference type="Proteomes" id="UP000559256">
    <property type="component" value="Unassembled WGS sequence"/>
</dbReference>
<dbReference type="InterPro" id="IPR016166">
    <property type="entry name" value="FAD-bd_PCMH"/>
</dbReference>
<dbReference type="PANTHER" id="PTHR13878:SF91">
    <property type="entry name" value="FAD BINDING DOMAIN PROTEIN (AFU_ORTHOLOGUE AFUA_6G12070)-RELATED"/>
    <property type="match status" value="1"/>
</dbReference>
<organism evidence="4 5">
    <name type="scientific">Tetrapyrgos nigripes</name>
    <dbReference type="NCBI Taxonomy" id="182062"/>
    <lineage>
        <taxon>Eukaryota</taxon>
        <taxon>Fungi</taxon>
        <taxon>Dikarya</taxon>
        <taxon>Basidiomycota</taxon>
        <taxon>Agaricomycotina</taxon>
        <taxon>Agaricomycetes</taxon>
        <taxon>Agaricomycetidae</taxon>
        <taxon>Agaricales</taxon>
        <taxon>Marasmiineae</taxon>
        <taxon>Marasmiaceae</taxon>
        <taxon>Tetrapyrgos</taxon>
    </lineage>
</organism>
<dbReference type="SUPFAM" id="SSF56176">
    <property type="entry name" value="FAD-binding/transporter-associated domain-like"/>
    <property type="match status" value="1"/>
</dbReference>
<evidence type="ECO:0000259" key="3">
    <source>
        <dbReference type="PROSITE" id="PS51387"/>
    </source>
</evidence>
<feature type="domain" description="FAD-binding PCMH-type" evidence="3">
    <location>
        <begin position="139"/>
        <end position="320"/>
    </location>
</feature>
<dbReference type="InterPro" id="IPR050432">
    <property type="entry name" value="FAD-linked_Oxidoreductases_BP"/>
</dbReference>
<dbReference type="InterPro" id="IPR006094">
    <property type="entry name" value="Oxid_FAD_bind_N"/>
</dbReference>
<accession>A0A8H5CUN0</accession>
<evidence type="ECO:0000313" key="5">
    <source>
        <dbReference type="Proteomes" id="UP000559256"/>
    </source>
</evidence>
<dbReference type="AlphaFoldDB" id="A0A8H5CUN0"/>
<gene>
    <name evidence="4" type="ORF">D9758_014858</name>
</gene>
<dbReference type="Pfam" id="PF01565">
    <property type="entry name" value="FAD_binding_4"/>
    <property type="match status" value="1"/>
</dbReference>
<name>A0A8H5CUN0_9AGAR</name>
<dbReference type="OrthoDB" id="9983560at2759"/>
<dbReference type="Gene3D" id="3.40.462.20">
    <property type="match status" value="1"/>
</dbReference>
<dbReference type="GO" id="GO:0016491">
    <property type="term" value="F:oxidoreductase activity"/>
    <property type="evidence" value="ECO:0007669"/>
    <property type="project" value="UniProtKB-KW"/>
</dbReference>
<evidence type="ECO:0000256" key="1">
    <source>
        <dbReference type="ARBA" id="ARBA00005466"/>
    </source>
</evidence>
<dbReference type="InterPro" id="IPR012951">
    <property type="entry name" value="BBE"/>
</dbReference>
<dbReference type="PROSITE" id="PS51387">
    <property type="entry name" value="FAD_PCMH"/>
    <property type="match status" value="1"/>
</dbReference>
<reference evidence="4 5" key="1">
    <citation type="journal article" date="2020" name="ISME J.">
        <title>Uncovering the hidden diversity of litter-decomposition mechanisms in mushroom-forming fungi.</title>
        <authorList>
            <person name="Floudas D."/>
            <person name="Bentzer J."/>
            <person name="Ahren D."/>
            <person name="Johansson T."/>
            <person name="Persson P."/>
            <person name="Tunlid A."/>
        </authorList>
    </citation>
    <scope>NUCLEOTIDE SEQUENCE [LARGE SCALE GENOMIC DNA]</scope>
    <source>
        <strain evidence="4 5">CBS 291.85</strain>
    </source>
</reference>
<evidence type="ECO:0000256" key="2">
    <source>
        <dbReference type="ARBA" id="ARBA00023002"/>
    </source>
</evidence>
<dbReference type="PANTHER" id="PTHR13878">
    <property type="entry name" value="GULONOLACTONE OXIDASE"/>
    <property type="match status" value="1"/>
</dbReference>
<evidence type="ECO:0000313" key="4">
    <source>
        <dbReference type="EMBL" id="KAF5347664.1"/>
    </source>
</evidence>
<comment type="caution">
    <text evidence="4">The sequence shown here is derived from an EMBL/GenBank/DDBJ whole genome shotgun (WGS) entry which is preliminary data.</text>
</comment>
<dbReference type="Pfam" id="PF08031">
    <property type="entry name" value="BBE"/>
    <property type="match status" value="1"/>
</dbReference>
<proteinExistence type="inferred from homology"/>
<protein>
    <recommendedName>
        <fullName evidence="3">FAD-binding PCMH-type domain-containing protein</fullName>
    </recommendedName>
</protein>